<feature type="transmembrane region" description="Helical" evidence="9">
    <location>
        <begin position="51"/>
        <end position="74"/>
    </location>
</feature>
<dbReference type="Proteomes" id="UP000031443">
    <property type="component" value="Unassembled WGS sequence"/>
</dbReference>
<comment type="subcellular location">
    <subcellularLocation>
        <location evidence="2">Membrane</location>
        <topology evidence="2">Multi-pass membrane protein</topology>
    </subcellularLocation>
</comment>
<keyword evidence="11" id="KW-0675">Receptor</keyword>
<evidence type="ECO:0000256" key="1">
    <source>
        <dbReference type="ARBA" id="ARBA00002936"/>
    </source>
</evidence>
<feature type="transmembrane region" description="Helical" evidence="9">
    <location>
        <begin position="226"/>
        <end position="251"/>
    </location>
</feature>
<feature type="transmembrane region" description="Helical" evidence="9">
    <location>
        <begin position="646"/>
        <end position="666"/>
    </location>
</feature>
<keyword evidence="12" id="KW-1185">Reference proteome</keyword>
<accession>M7BZ30</accession>
<keyword evidence="8" id="KW-0807">Transducer</keyword>
<dbReference type="CDD" id="cd15953">
    <property type="entry name" value="7tmA_OR52P-like"/>
    <property type="match status" value="2"/>
</dbReference>
<dbReference type="PROSITE" id="PS50262">
    <property type="entry name" value="G_PROTEIN_RECEP_F1_2"/>
    <property type="match status" value="2"/>
</dbReference>
<feature type="transmembrane region" description="Helical" evidence="9">
    <location>
        <begin position="167"/>
        <end position="189"/>
    </location>
</feature>
<evidence type="ECO:0000313" key="12">
    <source>
        <dbReference type="Proteomes" id="UP000031443"/>
    </source>
</evidence>
<feature type="domain" description="G-protein coupled receptors family 1 profile" evidence="10">
    <location>
        <begin position="415"/>
        <end position="666"/>
    </location>
</feature>
<proteinExistence type="predicted"/>
<dbReference type="GO" id="GO:0004930">
    <property type="term" value="F:G protein-coupled receptor activity"/>
    <property type="evidence" value="ECO:0007669"/>
    <property type="project" value="InterPro"/>
</dbReference>
<name>M7BZ30_CHEMY</name>
<protein>
    <submittedName>
        <fullName evidence="11">Olfactory receptor 52N4</fullName>
    </submittedName>
</protein>
<dbReference type="PRINTS" id="PR00245">
    <property type="entry name" value="OLFACTORYR"/>
</dbReference>
<feature type="domain" description="G-protein coupled receptors family 1 profile" evidence="10">
    <location>
        <begin position="67"/>
        <end position="318"/>
    </location>
</feature>
<evidence type="ECO:0000256" key="6">
    <source>
        <dbReference type="ARBA" id="ARBA00022989"/>
    </source>
</evidence>
<dbReference type="PANTHER" id="PTHR26450">
    <property type="entry name" value="OLFACTORY RECEPTOR 56B1-RELATED"/>
    <property type="match status" value="1"/>
</dbReference>
<dbReference type="GO" id="GO:0005886">
    <property type="term" value="C:plasma membrane"/>
    <property type="evidence" value="ECO:0007669"/>
    <property type="project" value="TreeGrafter"/>
</dbReference>
<feature type="transmembrane region" description="Helical" evidence="9">
    <location>
        <begin position="86"/>
        <end position="115"/>
    </location>
</feature>
<comment type="function">
    <text evidence="1">Odorant receptor.</text>
</comment>
<keyword evidence="4 9" id="KW-0812">Transmembrane</keyword>
<dbReference type="InterPro" id="IPR050402">
    <property type="entry name" value="OR51/52/56-like"/>
</dbReference>
<dbReference type="FunFam" id="1.20.1070.10:FF:000006">
    <property type="entry name" value="Olfactory receptor"/>
    <property type="match status" value="2"/>
</dbReference>
<dbReference type="EMBL" id="KB472079">
    <property type="protein sequence ID" value="EMP42484.1"/>
    <property type="molecule type" value="Genomic_DNA"/>
</dbReference>
<dbReference type="PRINTS" id="PR00237">
    <property type="entry name" value="GPCRRHODOPSN"/>
</dbReference>
<evidence type="ECO:0000256" key="5">
    <source>
        <dbReference type="ARBA" id="ARBA00022725"/>
    </source>
</evidence>
<evidence type="ECO:0000259" key="10">
    <source>
        <dbReference type="PROSITE" id="PS50262"/>
    </source>
</evidence>
<evidence type="ECO:0000256" key="3">
    <source>
        <dbReference type="ARBA" id="ARBA00022606"/>
    </source>
</evidence>
<feature type="transmembrane region" description="Helical" evidence="9">
    <location>
        <begin position="475"/>
        <end position="494"/>
    </location>
</feature>
<keyword evidence="5" id="KW-0552">Olfaction</keyword>
<keyword evidence="6 9" id="KW-1133">Transmembrane helix</keyword>
<reference evidence="12" key="1">
    <citation type="journal article" date="2013" name="Nat. Genet.">
        <title>The draft genomes of soft-shell turtle and green sea turtle yield insights into the development and evolution of the turtle-specific body plan.</title>
        <authorList>
            <person name="Wang Z."/>
            <person name="Pascual-Anaya J."/>
            <person name="Zadissa A."/>
            <person name="Li W."/>
            <person name="Niimura Y."/>
            <person name="Huang Z."/>
            <person name="Li C."/>
            <person name="White S."/>
            <person name="Xiong Z."/>
            <person name="Fang D."/>
            <person name="Wang B."/>
            <person name="Ming Y."/>
            <person name="Chen Y."/>
            <person name="Zheng Y."/>
            <person name="Kuraku S."/>
            <person name="Pignatelli M."/>
            <person name="Herrero J."/>
            <person name="Beal K."/>
            <person name="Nozawa M."/>
            <person name="Li Q."/>
            <person name="Wang J."/>
            <person name="Zhang H."/>
            <person name="Yu L."/>
            <person name="Shigenobu S."/>
            <person name="Wang J."/>
            <person name="Liu J."/>
            <person name="Flicek P."/>
            <person name="Searle S."/>
            <person name="Wang J."/>
            <person name="Kuratani S."/>
            <person name="Yin Y."/>
            <person name="Aken B."/>
            <person name="Zhang G."/>
            <person name="Irie N."/>
        </authorList>
    </citation>
    <scope>NUCLEOTIDE SEQUENCE [LARGE SCALE GENOMIC DNA]</scope>
</reference>
<feature type="transmembrane region" description="Helical" evidence="9">
    <location>
        <begin position="434"/>
        <end position="463"/>
    </location>
</feature>
<feature type="transmembrane region" description="Helical" evidence="9">
    <location>
        <begin position="571"/>
        <end position="599"/>
    </location>
</feature>
<dbReference type="GO" id="GO:0004984">
    <property type="term" value="F:olfactory receptor activity"/>
    <property type="evidence" value="ECO:0007669"/>
    <property type="project" value="InterPro"/>
</dbReference>
<feature type="transmembrane region" description="Helical" evidence="9">
    <location>
        <begin position="515"/>
        <end position="537"/>
    </location>
</feature>
<feature type="transmembrane region" description="Helical" evidence="9">
    <location>
        <begin position="611"/>
        <end position="634"/>
    </location>
</feature>
<feature type="transmembrane region" description="Helical" evidence="9">
    <location>
        <begin position="127"/>
        <end position="146"/>
    </location>
</feature>
<dbReference type="AlphaFoldDB" id="M7BZ30"/>
<keyword evidence="7 9" id="KW-0472">Membrane</keyword>
<organism evidence="11 12">
    <name type="scientific">Chelonia mydas</name>
    <name type="common">Green sea-turtle</name>
    <name type="synonym">Chelonia agassizi</name>
    <dbReference type="NCBI Taxonomy" id="8469"/>
    <lineage>
        <taxon>Eukaryota</taxon>
        <taxon>Metazoa</taxon>
        <taxon>Chordata</taxon>
        <taxon>Craniata</taxon>
        <taxon>Vertebrata</taxon>
        <taxon>Euteleostomi</taxon>
        <taxon>Archelosauria</taxon>
        <taxon>Testudinata</taxon>
        <taxon>Testudines</taxon>
        <taxon>Cryptodira</taxon>
        <taxon>Durocryptodira</taxon>
        <taxon>Americhelydia</taxon>
        <taxon>Chelonioidea</taxon>
        <taxon>Cheloniidae</taxon>
        <taxon>Chelonia</taxon>
    </lineage>
</organism>
<gene>
    <name evidence="11" type="ORF">UY3_00245</name>
</gene>
<evidence type="ECO:0000256" key="4">
    <source>
        <dbReference type="ARBA" id="ARBA00022692"/>
    </source>
</evidence>
<evidence type="ECO:0000313" key="11">
    <source>
        <dbReference type="EMBL" id="EMP42484.1"/>
    </source>
</evidence>
<dbReference type="InterPro" id="IPR000276">
    <property type="entry name" value="GPCR_Rhodpsn"/>
</dbReference>
<dbReference type="Gene3D" id="1.20.1070.10">
    <property type="entry name" value="Rhodopsin 7-helix transmembrane proteins"/>
    <property type="match status" value="2"/>
</dbReference>
<dbReference type="InterPro" id="IPR017452">
    <property type="entry name" value="GPCR_Rhodpsn_7TM"/>
</dbReference>
<dbReference type="SUPFAM" id="SSF81321">
    <property type="entry name" value="Family A G protein-coupled receptor-like"/>
    <property type="match status" value="2"/>
</dbReference>
<feature type="transmembrane region" description="Helical" evidence="9">
    <location>
        <begin position="399"/>
        <end position="422"/>
    </location>
</feature>
<evidence type="ECO:0000256" key="9">
    <source>
        <dbReference type="SAM" id="Phobius"/>
    </source>
</evidence>
<dbReference type="Pfam" id="PF13853">
    <property type="entry name" value="7tm_4"/>
    <property type="match status" value="2"/>
</dbReference>
<evidence type="ECO:0000256" key="2">
    <source>
        <dbReference type="ARBA" id="ARBA00004141"/>
    </source>
</evidence>
<evidence type="ECO:0000256" key="8">
    <source>
        <dbReference type="ARBA" id="ARBA00023224"/>
    </source>
</evidence>
<dbReference type="eggNOG" id="ENOG502QV28">
    <property type="taxonomic scope" value="Eukaryota"/>
</dbReference>
<keyword evidence="3" id="KW-0716">Sensory transduction</keyword>
<sequence length="684" mass="76353">MDVFLPRYPGNLSISEPDRRIDHLMAAFNLTPSDPSPFILMGIPGLEAAHIWISIPFSAFYIIGLFGNSMVLFVVGKEQNLHKPMYLLLCMLALTDIGMSTSVIPKALCIFWFNLKGITLNGCLTQMFFIHAVSGMQSAVLVTMAFDRYIAICNPLRYATILTNARIAKLGVVGLIRAVLFILPLPLLLSRMPFCANRIIPHTDCEHIAVAKMLCGDITVNRTYGLVTALVVIWLDLTLIALSYSLILRAVLRISSKKAHQKALNTCTAHICVMLMSYTPILFSYLTQRFGQGIASHVHVTFANFYLLVPPMLNPIIYGVKSKELRDKSFEFGPCWYCLSLSPVRQRTVPSGVRILHGTLSISEPDQCINYHMAAFNLTPSDHSPFILMGIPGLEAAHIWISIPFSTFYIIGLLGNFMLLFVVGKEQILHKPMYLLLCMLALTDIGMSTSVMPKALCILWFNLKGITVGGCLTQMFFIHAVSVMQSAVLVIMAFDRYVAICNPLRYATILTNERIAKLGLVGLIRAVFFILPMPLLVSRLPFCANRTIPHMYCEHMAVAKMSCGDFTVNRMYGLVVAFVVIGLDLTLIALSYSLILRAILRISSKKAHQKALNTCTSHICVMLMSYTSCLFTYLTQRFGQGIASHVHVTFANFYLLVPPMLNPIIYGVKTKELRDKVGKYPCRR</sequence>
<evidence type="ECO:0000256" key="7">
    <source>
        <dbReference type="ARBA" id="ARBA00023136"/>
    </source>
</evidence>
<feature type="transmembrane region" description="Helical" evidence="9">
    <location>
        <begin position="263"/>
        <end position="286"/>
    </location>
</feature>
<dbReference type="PANTHER" id="PTHR26450:SF132">
    <property type="entry name" value="OLFACTORY RECEPTOR 654"/>
    <property type="match status" value="1"/>
</dbReference>
<dbReference type="InterPro" id="IPR000725">
    <property type="entry name" value="Olfact_rcpt"/>
</dbReference>